<name>A0A087TZF0_STEMI</name>
<dbReference type="Pfam" id="PF00069">
    <property type="entry name" value="Pkinase"/>
    <property type="match status" value="1"/>
</dbReference>
<evidence type="ECO:0000259" key="22">
    <source>
        <dbReference type="PROSITE" id="PS50011"/>
    </source>
</evidence>
<evidence type="ECO:0000259" key="23">
    <source>
        <dbReference type="PROSITE" id="PS50078"/>
    </source>
</evidence>
<dbReference type="InterPro" id="IPR033695">
    <property type="entry name" value="POLO_box_2"/>
</dbReference>
<evidence type="ECO:0000256" key="20">
    <source>
        <dbReference type="PROSITE-ProRule" id="PRU10141"/>
    </source>
</evidence>
<feature type="domain" description="POLO box" evidence="23">
    <location>
        <begin position="503"/>
        <end position="585"/>
    </location>
</feature>
<evidence type="ECO:0000256" key="6">
    <source>
        <dbReference type="ARBA" id="ARBA00022527"/>
    </source>
</evidence>
<evidence type="ECO:0000256" key="13">
    <source>
        <dbReference type="ARBA" id="ARBA00022777"/>
    </source>
</evidence>
<dbReference type="InterPro" id="IPR033701">
    <property type="entry name" value="POLO_box_1"/>
</dbReference>
<sequence>MSARQKYEEVKPVIIDSKSKVTYRRGNFLGKGGFARCYEFKNTKTGEVFAGKVVSKSMLVKPHHRDKMCQEITIHKSLSHVYIVSLHSYFEDESNMYIILELCRKRSLMEMHKRRKTLTVPEVRYFMRQIVLACKYMHENKVIHRDLKLGNLFINDEMEIKVGDFGLATRLAFDGERKQTLCGTPNYIAPEIITKKGHSFEVDIWSLGCIMYTLLVGSPPFETHTLKNTYYKIKKCDYYLPPKLDHSARQLIQKLLHPDPEKRPSAEEILMDAFLTSGYIPSKLPTSCLTMQPRFTHNMSIFEESIIERKPLKDAGNKAMPSIPEKLIAATLKLGINPPDEVPASAKPKSDNIYMPETTMPKDFHLSDLCKMLASVVKCNPEKLYTGQPEDAQDPSAVPFLWISKWVDYTDKYGLGYQLSDNSIGVFFNDATHLVLLSNGENMQYIDRNDEEQFFTITKYPEDMNKKVTLLNYFNGYMTENLVKAGENARAHQEEDEMTNVPHVRAWFKTKSAIIFHLTNGTFQANFFKDHTKIILCPLMHAVSFIDEEKNFTVYTFKLIEKFGCCPLLASRLRYAKNMVEKLYKDYLSPETAAKELLP</sequence>
<keyword evidence="25" id="KW-1185">Reference proteome</keyword>
<evidence type="ECO:0000256" key="11">
    <source>
        <dbReference type="ARBA" id="ARBA00022741"/>
    </source>
</evidence>
<organism evidence="24 25">
    <name type="scientific">Stegodyphus mimosarum</name>
    <name type="common">African social velvet spider</name>
    <dbReference type="NCBI Taxonomy" id="407821"/>
    <lineage>
        <taxon>Eukaryota</taxon>
        <taxon>Metazoa</taxon>
        <taxon>Ecdysozoa</taxon>
        <taxon>Arthropoda</taxon>
        <taxon>Chelicerata</taxon>
        <taxon>Arachnida</taxon>
        <taxon>Araneae</taxon>
        <taxon>Araneomorphae</taxon>
        <taxon>Entelegynae</taxon>
        <taxon>Eresoidea</taxon>
        <taxon>Eresidae</taxon>
        <taxon>Stegodyphus</taxon>
    </lineage>
</organism>
<reference evidence="24 25" key="1">
    <citation type="submission" date="2013-11" db="EMBL/GenBank/DDBJ databases">
        <title>Genome sequencing of Stegodyphus mimosarum.</title>
        <authorList>
            <person name="Bechsgaard J."/>
        </authorList>
    </citation>
    <scope>NUCLEOTIDE SEQUENCE [LARGE SCALE GENOMIC DNA]</scope>
</reference>
<dbReference type="CDD" id="cd14099">
    <property type="entry name" value="STKc_PLK"/>
    <property type="match status" value="1"/>
</dbReference>
<dbReference type="Gene3D" id="1.10.510.10">
    <property type="entry name" value="Transferase(Phosphotransferase) domain 1"/>
    <property type="match status" value="1"/>
</dbReference>
<keyword evidence="5" id="KW-0963">Cytoplasm</keyword>
<dbReference type="PROSITE" id="PS50078">
    <property type="entry name" value="POLO_BOX"/>
    <property type="match status" value="2"/>
</dbReference>
<proteinExistence type="inferred from homology"/>
<dbReference type="GO" id="GO:0000776">
    <property type="term" value="C:kinetochore"/>
    <property type="evidence" value="ECO:0007669"/>
    <property type="project" value="TreeGrafter"/>
</dbReference>
<comment type="subcellular location">
    <subcellularLocation>
        <location evidence="4">Cytoplasm</location>
        <location evidence="4">Cytoskeleton</location>
        <location evidence="4">Microtubule organizing center</location>
        <location evidence="4">Centrosome</location>
    </subcellularLocation>
    <subcellularLocation>
        <location evidence="2">Cytoplasm</location>
        <location evidence="2">Cytoskeleton</location>
        <location evidence="2">Spindle</location>
    </subcellularLocation>
    <subcellularLocation>
        <location evidence="3">Midbody</location>
    </subcellularLocation>
    <subcellularLocation>
        <location evidence="1">Nucleus</location>
    </subcellularLocation>
</comment>
<keyword evidence="16" id="KW-0539">Nucleus</keyword>
<dbReference type="GO" id="GO:0005813">
    <property type="term" value="C:centrosome"/>
    <property type="evidence" value="ECO:0007669"/>
    <property type="project" value="UniProtKB-SubCell"/>
</dbReference>
<evidence type="ECO:0000256" key="5">
    <source>
        <dbReference type="ARBA" id="ARBA00022490"/>
    </source>
</evidence>
<gene>
    <name evidence="24" type="ORF">X975_03140</name>
</gene>
<dbReference type="InterPro" id="IPR011009">
    <property type="entry name" value="Kinase-like_dom_sf"/>
</dbReference>
<evidence type="ECO:0000256" key="12">
    <source>
        <dbReference type="ARBA" id="ARBA00022776"/>
    </source>
</evidence>
<feature type="binding site" evidence="20">
    <location>
        <position position="52"/>
    </location>
    <ligand>
        <name>ATP</name>
        <dbReference type="ChEBI" id="CHEBI:30616"/>
    </ligand>
</feature>
<comment type="catalytic activity">
    <reaction evidence="18 21">
        <text>L-threonyl-[protein] + ATP = O-phospho-L-threonyl-[protein] + ADP + H(+)</text>
        <dbReference type="Rhea" id="RHEA:46608"/>
        <dbReference type="Rhea" id="RHEA-COMP:11060"/>
        <dbReference type="Rhea" id="RHEA-COMP:11605"/>
        <dbReference type="ChEBI" id="CHEBI:15378"/>
        <dbReference type="ChEBI" id="CHEBI:30013"/>
        <dbReference type="ChEBI" id="CHEBI:30616"/>
        <dbReference type="ChEBI" id="CHEBI:61977"/>
        <dbReference type="ChEBI" id="CHEBI:456216"/>
        <dbReference type="EC" id="2.7.11.21"/>
    </reaction>
</comment>
<dbReference type="GO" id="GO:0051301">
    <property type="term" value="P:cell division"/>
    <property type="evidence" value="ECO:0007669"/>
    <property type="project" value="UniProtKB-KW"/>
</dbReference>
<evidence type="ECO:0000256" key="1">
    <source>
        <dbReference type="ARBA" id="ARBA00004123"/>
    </source>
</evidence>
<dbReference type="EMBL" id="KK117449">
    <property type="protein sequence ID" value="KFM70489.1"/>
    <property type="molecule type" value="Genomic_DNA"/>
</dbReference>
<feature type="domain" description="Protein kinase" evidence="22">
    <location>
        <begin position="23"/>
        <end position="275"/>
    </location>
</feature>
<keyword evidence="14 20" id="KW-0067">ATP-binding</keyword>
<evidence type="ECO:0000256" key="15">
    <source>
        <dbReference type="ARBA" id="ARBA00023212"/>
    </source>
</evidence>
<keyword evidence="8" id="KW-0132">Cell division</keyword>
<dbReference type="GO" id="GO:0005634">
    <property type="term" value="C:nucleus"/>
    <property type="evidence" value="ECO:0007669"/>
    <property type="project" value="UniProtKB-SubCell"/>
</dbReference>
<dbReference type="GO" id="GO:0005524">
    <property type="term" value="F:ATP binding"/>
    <property type="evidence" value="ECO:0007669"/>
    <property type="project" value="UniProtKB-UniRule"/>
</dbReference>
<evidence type="ECO:0000256" key="10">
    <source>
        <dbReference type="ARBA" id="ARBA00022737"/>
    </source>
</evidence>
<accession>A0A087TZF0</accession>
<dbReference type="SUPFAM" id="SSF56112">
    <property type="entry name" value="Protein kinase-like (PK-like)"/>
    <property type="match status" value="1"/>
</dbReference>
<dbReference type="EC" id="2.7.11.21" evidence="21"/>
<evidence type="ECO:0000256" key="2">
    <source>
        <dbReference type="ARBA" id="ARBA00004186"/>
    </source>
</evidence>
<dbReference type="CDD" id="cd13117">
    <property type="entry name" value="POLO_box_2"/>
    <property type="match status" value="1"/>
</dbReference>
<dbReference type="FunFam" id="3.30.1120.30:FF:000003">
    <property type="entry name" value="Serine/threonine-protein kinase PLK"/>
    <property type="match status" value="1"/>
</dbReference>
<comment type="similarity">
    <text evidence="21">Belongs to the protein kinase superfamily. Ser/Thr protein kinase family. CDC5/Polo subfamily.</text>
</comment>
<evidence type="ECO:0000313" key="25">
    <source>
        <dbReference type="Proteomes" id="UP000054359"/>
    </source>
</evidence>
<dbReference type="GO" id="GO:0005737">
    <property type="term" value="C:cytoplasm"/>
    <property type="evidence" value="ECO:0007669"/>
    <property type="project" value="TreeGrafter"/>
</dbReference>
<evidence type="ECO:0000256" key="18">
    <source>
        <dbReference type="ARBA" id="ARBA00047802"/>
    </source>
</evidence>
<evidence type="ECO:0000256" key="9">
    <source>
        <dbReference type="ARBA" id="ARBA00022679"/>
    </source>
</evidence>
<keyword evidence="12" id="KW-0498">Mitosis</keyword>
<feature type="domain" description="POLO box" evidence="23">
    <location>
        <begin position="402"/>
        <end position="480"/>
    </location>
</feature>
<keyword evidence="6 21" id="KW-0723">Serine/threonine-protein kinase</keyword>
<dbReference type="SMART" id="SM00220">
    <property type="entry name" value="S_TKc"/>
    <property type="match status" value="1"/>
</dbReference>
<dbReference type="FunFam" id="3.30.200.20:FF:000284">
    <property type="entry name" value="Serine/threonine-protein kinase PLK"/>
    <property type="match status" value="1"/>
</dbReference>
<protein>
    <recommendedName>
        <fullName evidence="21">Serine/threonine-protein kinase PLK</fullName>
        <ecNumber evidence="21">2.7.11.21</ecNumber>
    </recommendedName>
    <alternativeName>
        <fullName evidence="21">Polo-like kinase</fullName>
    </alternativeName>
</protein>
<dbReference type="STRING" id="407821.A0A087TZF0"/>
<dbReference type="GO" id="GO:0000922">
    <property type="term" value="C:spindle pole"/>
    <property type="evidence" value="ECO:0007669"/>
    <property type="project" value="TreeGrafter"/>
</dbReference>
<dbReference type="CDD" id="cd13118">
    <property type="entry name" value="POLO_box_1"/>
    <property type="match status" value="1"/>
</dbReference>
<dbReference type="OMA" id="IQIHKSM"/>
<keyword evidence="11 20" id="KW-0547">Nucleotide-binding</keyword>
<evidence type="ECO:0000256" key="19">
    <source>
        <dbReference type="ARBA" id="ARBA00048347"/>
    </source>
</evidence>
<evidence type="ECO:0000256" key="21">
    <source>
        <dbReference type="RuleBase" id="RU361162"/>
    </source>
</evidence>
<keyword evidence="7" id="KW-0597">Phosphoprotein</keyword>
<dbReference type="PROSITE" id="PS00107">
    <property type="entry name" value="PROTEIN_KINASE_ATP"/>
    <property type="match status" value="1"/>
</dbReference>
<dbReference type="InterPro" id="IPR000719">
    <property type="entry name" value="Prot_kinase_dom"/>
</dbReference>
<feature type="non-terminal residue" evidence="24">
    <location>
        <position position="599"/>
    </location>
</feature>
<dbReference type="AlphaFoldDB" id="A0A087TZF0"/>
<keyword evidence="9 21" id="KW-0808">Transferase</keyword>
<dbReference type="GO" id="GO:0106310">
    <property type="term" value="F:protein serine kinase activity"/>
    <property type="evidence" value="ECO:0007669"/>
    <property type="project" value="RHEA"/>
</dbReference>
<evidence type="ECO:0000256" key="8">
    <source>
        <dbReference type="ARBA" id="ARBA00022618"/>
    </source>
</evidence>
<evidence type="ECO:0000256" key="4">
    <source>
        <dbReference type="ARBA" id="ARBA00004300"/>
    </source>
</evidence>
<dbReference type="Proteomes" id="UP000054359">
    <property type="component" value="Unassembled WGS sequence"/>
</dbReference>
<dbReference type="InterPro" id="IPR017441">
    <property type="entry name" value="Protein_kinase_ATP_BS"/>
</dbReference>
<dbReference type="Gene3D" id="3.30.200.20">
    <property type="entry name" value="Phosphorylase Kinase, domain 1"/>
    <property type="match status" value="1"/>
</dbReference>
<dbReference type="PROSITE" id="PS50011">
    <property type="entry name" value="PROTEIN_KINASE_DOM"/>
    <property type="match status" value="1"/>
</dbReference>
<dbReference type="PANTHER" id="PTHR24345">
    <property type="entry name" value="SERINE/THREONINE-PROTEIN KINASE PLK"/>
    <property type="match status" value="1"/>
</dbReference>
<dbReference type="InterPro" id="IPR008271">
    <property type="entry name" value="Ser/Thr_kinase_AS"/>
</dbReference>
<dbReference type="GO" id="GO:0030496">
    <property type="term" value="C:midbody"/>
    <property type="evidence" value="ECO:0007669"/>
    <property type="project" value="UniProtKB-SubCell"/>
</dbReference>
<dbReference type="InterPro" id="IPR000959">
    <property type="entry name" value="POLO_box_dom"/>
</dbReference>
<keyword evidence="17" id="KW-0131">Cell cycle</keyword>
<dbReference type="Gene3D" id="3.30.1120.30">
    <property type="entry name" value="POLO box domain"/>
    <property type="match status" value="2"/>
</dbReference>
<evidence type="ECO:0000256" key="3">
    <source>
        <dbReference type="ARBA" id="ARBA00004214"/>
    </source>
</evidence>
<dbReference type="InterPro" id="IPR036947">
    <property type="entry name" value="POLO_box_dom_sf"/>
</dbReference>
<dbReference type="GO" id="GO:0007052">
    <property type="term" value="P:mitotic spindle organization"/>
    <property type="evidence" value="ECO:0007669"/>
    <property type="project" value="TreeGrafter"/>
</dbReference>
<dbReference type="OrthoDB" id="408964at2759"/>
<dbReference type="FunFam" id="1.10.510.10:FF:000727">
    <property type="entry name" value="Serine/threonine-protein kinase PLK"/>
    <property type="match status" value="1"/>
</dbReference>
<dbReference type="SUPFAM" id="SSF82615">
    <property type="entry name" value="Polo-box domain"/>
    <property type="match status" value="2"/>
</dbReference>
<dbReference type="Pfam" id="PF00659">
    <property type="entry name" value="POLO_box"/>
    <property type="match status" value="2"/>
</dbReference>
<evidence type="ECO:0000256" key="17">
    <source>
        <dbReference type="ARBA" id="ARBA00023306"/>
    </source>
</evidence>
<dbReference type="GO" id="GO:0004674">
    <property type="term" value="F:protein serine/threonine kinase activity"/>
    <property type="evidence" value="ECO:0007669"/>
    <property type="project" value="UniProtKB-KW"/>
</dbReference>
<keyword evidence="13 21" id="KW-0418">Kinase</keyword>
<evidence type="ECO:0000256" key="16">
    <source>
        <dbReference type="ARBA" id="ARBA00023242"/>
    </source>
</evidence>
<dbReference type="PROSITE" id="PS00108">
    <property type="entry name" value="PROTEIN_KINASE_ST"/>
    <property type="match status" value="1"/>
</dbReference>
<keyword evidence="10" id="KW-0677">Repeat</keyword>
<evidence type="ECO:0000256" key="7">
    <source>
        <dbReference type="ARBA" id="ARBA00022553"/>
    </source>
</evidence>
<keyword evidence="15" id="KW-0206">Cytoskeleton</keyword>
<evidence type="ECO:0000256" key="14">
    <source>
        <dbReference type="ARBA" id="ARBA00022840"/>
    </source>
</evidence>
<dbReference type="PANTHER" id="PTHR24345:SF93">
    <property type="entry name" value="SERINE_THREONINE-PROTEIN KINASE PLK1"/>
    <property type="match status" value="1"/>
</dbReference>
<evidence type="ECO:0000313" key="24">
    <source>
        <dbReference type="EMBL" id="KFM70489.1"/>
    </source>
</evidence>
<comment type="catalytic activity">
    <reaction evidence="19">
        <text>L-seryl-[protein] + ATP = O-phospho-L-seryl-[protein] + ADP + H(+)</text>
        <dbReference type="Rhea" id="RHEA:17989"/>
        <dbReference type="Rhea" id="RHEA-COMP:9863"/>
        <dbReference type="Rhea" id="RHEA-COMP:11604"/>
        <dbReference type="ChEBI" id="CHEBI:15378"/>
        <dbReference type="ChEBI" id="CHEBI:29999"/>
        <dbReference type="ChEBI" id="CHEBI:30616"/>
        <dbReference type="ChEBI" id="CHEBI:83421"/>
        <dbReference type="ChEBI" id="CHEBI:456216"/>
        <dbReference type="EC" id="2.7.11.21"/>
    </reaction>
</comment>